<keyword evidence="9" id="KW-1185">Reference proteome</keyword>
<evidence type="ECO:0000259" key="7">
    <source>
        <dbReference type="PROSITE" id="PS50815"/>
    </source>
</evidence>
<feature type="region of interest" description="Disordered" evidence="6">
    <location>
        <begin position="375"/>
        <end position="427"/>
    </location>
</feature>
<keyword evidence="3" id="KW-0158">Chromosome</keyword>
<dbReference type="InterPro" id="IPR036570">
    <property type="entry name" value="HORMA_dom_sf"/>
</dbReference>
<evidence type="ECO:0000256" key="3">
    <source>
        <dbReference type="ARBA" id="ARBA00022454"/>
    </source>
</evidence>
<dbReference type="InterPro" id="IPR051294">
    <property type="entry name" value="HORMA_MeioticProgression"/>
</dbReference>
<sequence>MTATATPTSQAITEWTKIFPKQITENYTSSVTFMKQLTVIAVSTITYLKNAFPEESYFIENFGGLKLRILKQKCRDELAQFLSTALTQAFEAFDKKYLHQLALCFYEDECKAENLIEYHVFEYSYNSEAVTLSVHSKGQDGAAQTRKFTFDSVRERTMHLIRACVVIMQTCQFELPENYDVSLRLYYNEHAPDGYQAPGFSASEEGEEHVRAHAGDAVKLGCVETPYHRLLARTYIRETLRASHEAIPSQNPPMMSQMEPDIDESMTKELSECSETSLLQCPCNKGDSDTDSAGPLLTCQYCKTHQHAACFGLTPENAGQLTEHCCANCSDEDPTRVPTDQRLVSLSRNKREFFLLAVPVHLQTRIVVVRAIGSGERPRPVRSSRRVRHQRHQADAPAALARRRAAPHPPRPNHATEDNDRTSEFSYEQVLPSNWRRKLGRSSARRNIRLAGEPVRPCRRCSQSIRKSVFTKRF</sequence>
<keyword evidence="4" id="KW-0539">Nucleus</keyword>
<dbReference type="Gene3D" id="3.30.900.10">
    <property type="entry name" value="HORMA domain"/>
    <property type="match status" value="1"/>
</dbReference>
<dbReference type="SUPFAM" id="SSF56019">
    <property type="entry name" value="The spindle assembly checkpoint protein mad2"/>
    <property type="match status" value="1"/>
</dbReference>
<feature type="domain" description="HORMA" evidence="7">
    <location>
        <begin position="28"/>
        <end position="234"/>
    </location>
</feature>
<dbReference type="InterPro" id="IPR013083">
    <property type="entry name" value="Znf_RING/FYVE/PHD"/>
</dbReference>
<protein>
    <recommendedName>
        <fullName evidence="7">HORMA domain-containing protein</fullName>
    </recommendedName>
</protein>
<dbReference type="EMBL" id="OU963894">
    <property type="protein sequence ID" value="CAH2979192.1"/>
    <property type="molecule type" value="Genomic_DNA"/>
</dbReference>
<feature type="compositionally biased region" description="Basic and acidic residues" evidence="6">
    <location>
        <begin position="414"/>
        <end position="423"/>
    </location>
</feature>
<comment type="subcellular location">
    <subcellularLocation>
        <location evidence="2">Chromosome</location>
    </subcellularLocation>
    <subcellularLocation>
        <location evidence="1">Nucleus</location>
    </subcellularLocation>
</comment>
<evidence type="ECO:0000256" key="5">
    <source>
        <dbReference type="ARBA" id="ARBA00023254"/>
    </source>
</evidence>
<dbReference type="Pfam" id="PF02301">
    <property type="entry name" value="HORMA"/>
    <property type="match status" value="1"/>
</dbReference>
<keyword evidence="5" id="KW-0469">Meiosis</keyword>
<reference evidence="8" key="1">
    <citation type="submission" date="2021-12" db="EMBL/GenBank/DDBJ databases">
        <authorList>
            <person name="King R."/>
        </authorList>
    </citation>
    <scope>NUCLEOTIDE SEQUENCE</scope>
</reference>
<dbReference type="InterPro" id="IPR011011">
    <property type="entry name" value="Znf_FYVE_PHD"/>
</dbReference>
<dbReference type="SUPFAM" id="SSF57903">
    <property type="entry name" value="FYVE/PHD zinc finger"/>
    <property type="match status" value="1"/>
</dbReference>
<evidence type="ECO:0000313" key="8">
    <source>
        <dbReference type="EMBL" id="CAH2979192.1"/>
    </source>
</evidence>
<dbReference type="PROSITE" id="PS50815">
    <property type="entry name" value="HORMA"/>
    <property type="match status" value="1"/>
</dbReference>
<proteinExistence type="predicted"/>
<gene>
    <name evidence="8" type="ORF">CHILSU_LOCUS45</name>
</gene>
<evidence type="ECO:0000256" key="6">
    <source>
        <dbReference type="SAM" id="MobiDB-lite"/>
    </source>
</evidence>
<dbReference type="InterPro" id="IPR003511">
    <property type="entry name" value="HORMA_dom"/>
</dbReference>
<feature type="compositionally biased region" description="Basic residues" evidence="6">
    <location>
        <begin position="380"/>
        <end position="391"/>
    </location>
</feature>
<dbReference type="Proteomes" id="UP001153292">
    <property type="component" value="Chromosome 1"/>
</dbReference>
<dbReference type="PANTHER" id="PTHR48225:SF7">
    <property type="entry name" value="MEIOSIS-SPECIFIC PROTEIN HOP1"/>
    <property type="match status" value="1"/>
</dbReference>
<name>A0ABN8L3T3_CHISP</name>
<evidence type="ECO:0000256" key="4">
    <source>
        <dbReference type="ARBA" id="ARBA00023242"/>
    </source>
</evidence>
<organism evidence="8 9">
    <name type="scientific">Chilo suppressalis</name>
    <name type="common">Asiatic rice borer moth</name>
    <dbReference type="NCBI Taxonomy" id="168631"/>
    <lineage>
        <taxon>Eukaryota</taxon>
        <taxon>Metazoa</taxon>
        <taxon>Ecdysozoa</taxon>
        <taxon>Arthropoda</taxon>
        <taxon>Hexapoda</taxon>
        <taxon>Insecta</taxon>
        <taxon>Pterygota</taxon>
        <taxon>Neoptera</taxon>
        <taxon>Endopterygota</taxon>
        <taxon>Lepidoptera</taxon>
        <taxon>Glossata</taxon>
        <taxon>Ditrysia</taxon>
        <taxon>Pyraloidea</taxon>
        <taxon>Crambidae</taxon>
        <taxon>Crambinae</taxon>
        <taxon>Chilo</taxon>
    </lineage>
</organism>
<dbReference type="Gene3D" id="3.30.40.10">
    <property type="entry name" value="Zinc/RING finger domain, C3HC4 (zinc finger)"/>
    <property type="match status" value="1"/>
</dbReference>
<dbReference type="PANTHER" id="PTHR48225">
    <property type="entry name" value="HORMA DOMAIN-CONTAINING PROTEIN 1"/>
    <property type="match status" value="1"/>
</dbReference>
<evidence type="ECO:0000256" key="2">
    <source>
        <dbReference type="ARBA" id="ARBA00004286"/>
    </source>
</evidence>
<evidence type="ECO:0000313" key="9">
    <source>
        <dbReference type="Proteomes" id="UP001153292"/>
    </source>
</evidence>
<accession>A0ABN8L3T3</accession>
<evidence type="ECO:0000256" key="1">
    <source>
        <dbReference type="ARBA" id="ARBA00004123"/>
    </source>
</evidence>